<evidence type="ECO:0000256" key="1">
    <source>
        <dbReference type="ARBA" id="ARBA00022729"/>
    </source>
</evidence>
<keyword evidence="2" id="KW-1133">Transmembrane helix</keyword>
<dbReference type="Proteomes" id="UP000240708">
    <property type="component" value="Unassembled WGS sequence"/>
</dbReference>
<evidence type="ECO:0000313" key="5">
    <source>
        <dbReference type="Proteomes" id="UP000240708"/>
    </source>
</evidence>
<name>A0A2P8E3F5_9BACT</name>
<dbReference type="PANTHER" id="PTHR33619">
    <property type="entry name" value="POLYSACCHARIDE EXPORT PROTEIN GFCE-RELATED"/>
    <property type="match status" value="1"/>
</dbReference>
<dbReference type="GO" id="GO:0015159">
    <property type="term" value="F:polysaccharide transmembrane transporter activity"/>
    <property type="evidence" value="ECO:0007669"/>
    <property type="project" value="InterPro"/>
</dbReference>
<dbReference type="PANTHER" id="PTHR33619:SF3">
    <property type="entry name" value="POLYSACCHARIDE EXPORT PROTEIN GFCE-RELATED"/>
    <property type="match status" value="1"/>
</dbReference>
<reference evidence="4 5" key="1">
    <citation type="submission" date="2018-03" db="EMBL/GenBank/DDBJ databases">
        <title>Genomic Encyclopedia of Archaeal and Bacterial Type Strains, Phase II (KMG-II): from individual species to whole genera.</title>
        <authorList>
            <person name="Goeker M."/>
        </authorList>
    </citation>
    <scope>NUCLEOTIDE SEQUENCE [LARGE SCALE GENOMIC DNA]</scope>
    <source>
        <strain evidence="4 5">DSM 28057</strain>
    </source>
</reference>
<sequence length="277" mass="31313">MPIKFSRLLISSIVLLLLYTTGCVPNKRIIYLQEKNTSEGPVKYASELMPYGHEDYRLQYNDIVDISIRTSSKELNELFAQFNMGAIQGNMMMQGAMAGGDAFFMTGFTLDERGIVEIPLLGELTLAGLSTQEAKKMIEERMTDFVNKEDLYVRVRLGGIRYSALGEFRRPGKHNILQNRVTILEAIANAGDLTEVAKRDDLVLVRQYPEGTRMFRIDLNNKNLLTSEYFFIQPNDMLYAEPMKIRELGTGVTFVQTFTLGVTTLSAVLLVLNAINR</sequence>
<dbReference type="Gene3D" id="3.30.1950.10">
    <property type="entry name" value="wza like domain"/>
    <property type="match status" value="1"/>
</dbReference>
<proteinExistence type="predicted"/>
<gene>
    <name evidence="4" type="ORF">CLV48_106188</name>
</gene>
<keyword evidence="2" id="KW-0472">Membrane</keyword>
<feature type="domain" description="Polysaccharide export protein N-terminal" evidence="3">
    <location>
        <begin position="54"/>
        <end position="155"/>
    </location>
</feature>
<protein>
    <submittedName>
        <fullName evidence="4">Protein involved in gliding motility EpsA</fullName>
    </submittedName>
</protein>
<dbReference type="Gene3D" id="3.10.560.10">
    <property type="entry name" value="Outer membrane lipoprotein wza domain like"/>
    <property type="match status" value="1"/>
</dbReference>
<accession>A0A2P8E3F5</accession>
<comment type="caution">
    <text evidence="4">The sequence shown here is derived from an EMBL/GenBank/DDBJ whole genome shotgun (WGS) entry which is preliminary data.</text>
</comment>
<dbReference type="InterPro" id="IPR049712">
    <property type="entry name" value="Poly_export"/>
</dbReference>
<dbReference type="EMBL" id="PYGF01000006">
    <property type="protein sequence ID" value="PSL03947.1"/>
    <property type="molecule type" value="Genomic_DNA"/>
</dbReference>
<dbReference type="InterPro" id="IPR003715">
    <property type="entry name" value="Poly_export_N"/>
</dbReference>
<evidence type="ECO:0000259" key="3">
    <source>
        <dbReference type="Pfam" id="PF02563"/>
    </source>
</evidence>
<dbReference type="AlphaFoldDB" id="A0A2P8E3F5"/>
<organism evidence="4 5">
    <name type="scientific">Cecembia rubra</name>
    <dbReference type="NCBI Taxonomy" id="1485585"/>
    <lineage>
        <taxon>Bacteria</taxon>
        <taxon>Pseudomonadati</taxon>
        <taxon>Bacteroidota</taxon>
        <taxon>Cytophagia</taxon>
        <taxon>Cytophagales</taxon>
        <taxon>Cyclobacteriaceae</taxon>
        <taxon>Cecembia</taxon>
    </lineage>
</organism>
<keyword evidence="2" id="KW-0812">Transmembrane</keyword>
<feature type="transmembrane region" description="Helical" evidence="2">
    <location>
        <begin position="254"/>
        <end position="275"/>
    </location>
</feature>
<evidence type="ECO:0000313" key="4">
    <source>
        <dbReference type="EMBL" id="PSL03947.1"/>
    </source>
</evidence>
<dbReference type="Pfam" id="PF02563">
    <property type="entry name" value="Poly_export"/>
    <property type="match status" value="1"/>
</dbReference>
<keyword evidence="5" id="KW-1185">Reference proteome</keyword>
<evidence type="ECO:0000256" key="2">
    <source>
        <dbReference type="SAM" id="Phobius"/>
    </source>
</evidence>
<keyword evidence="1" id="KW-0732">Signal</keyword>